<dbReference type="Proteomes" id="UP000596311">
    <property type="component" value="Chromosome"/>
</dbReference>
<proteinExistence type="predicted"/>
<dbReference type="EMBL" id="CP049945">
    <property type="protein sequence ID" value="QRF00724.1"/>
    <property type="molecule type" value="Genomic_DNA"/>
</dbReference>
<evidence type="ECO:0000256" key="2">
    <source>
        <dbReference type="SAM" id="Phobius"/>
    </source>
</evidence>
<feature type="region of interest" description="Disordered" evidence="1">
    <location>
        <begin position="1"/>
        <end position="37"/>
    </location>
</feature>
<evidence type="ECO:0000256" key="1">
    <source>
        <dbReference type="SAM" id="MobiDB-lite"/>
    </source>
</evidence>
<reference evidence="3 4" key="1">
    <citation type="submission" date="2020-03" db="EMBL/GenBank/DDBJ databases">
        <title>Genome mining and metabolic profiling illuminate the polycyclic tetramate macrolactams from Streptomyces koyangensis SCSIO 5802.</title>
        <authorList>
            <person name="Ding W."/>
        </authorList>
    </citation>
    <scope>NUCLEOTIDE SEQUENCE [LARGE SCALE GENOMIC DNA]</scope>
    <source>
        <strain evidence="3 4">SCSIO 5802</strain>
    </source>
</reference>
<organism evidence="3 4">
    <name type="scientific">Streptomyces koyangensis</name>
    <dbReference type="NCBI Taxonomy" id="188770"/>
    <lineage>
        <taxon>Bacteria</taxon>
        <taxon>Bacillati</taxon>
        <taxon>Actinomycetota</taxon>
        <taxon>Actinomycetes</taxon>
        <taxon>Kitasatosporales</taxon>
        <taxon>Streptomycetaceae</taxon>
        <taxon>Streptomyces</taxon>
        <taxon>Streptomyces aurantiacus group</taxon>
    </lineage>
</organism>
<dbReference type="RefSeq" id="WP_203216760.1">
    <property type="nucleotide sequence ID" value="NZ_CP049945.1"/>
</dbReference>
<gene>
    <name evidence="3" type="ORF">G9U55_17800</name>
</gene>
<feature type="transmembrane region" description="Helical" evidence="2">
    <location>
        <begin position="48"/>
        <end position="68"/>
    </location>
</feature>
<feature type="compositionally biased region" description="Low complexity" evidence="1">
    <location>
        <begin position="8"/>
        <end position="22"/>
    </location>
</feature>
<protein>
    <submittedName>
        <fullName evidence="3">Uncharacterized protein</fullName>
    </submittedName>
</protein>
<accession>A0ABX7E8N0</accession>
<name>A0ABX7E8N0_9ACTN</name>
<feature type="compositionally biased region" description="Pro residues" evidence="1">
    <location>
        <begin position="23"/>
        <end position="34"/>
    </location>
</feature>
<evidence type="ECO:0000313" key="3">
    <source>
        <dbReference type="EMBL" id="QRF00724.1"/>
    </source>
</evidence>
<sequence>MPPERLGPRLPRAPDLPLQPRLRPLPPPAPPRPPPARRKLSRLALRRAVLSLAATAGPALLLVLEWWLHEG</sequence>
<keyword evidence="4" id="KW-1185">Reference proteome</keyword>
<evidence type="ECO:0000313" key="4">
    <source>
        <dbReference type="Proteomes" id="UP000596311"/>
    </source>
</evidence>
<keyword evidence="2" id="KW-1133">Transmembrane helix</keyword>
<keyword evidence="2" id="KW-0812">Transmembrane</keyword>
<keyword evidence="2" id="KW-0472">Membrane</keyword>